<proteinExistence type="predicted"/>
<keyword evidence="1" id="KW-0812">Transmembrane</keyword>
<name>A0A3M0AC79_9GAMM</name>
<comment type="caution">
    <text evidence="2">The sequence shown here is derived from an EMBL/GenBank/DDBJ whole genome shotgun (WGS) entry which is preliminary data.</text>
</comment>
<reference evidence="2 3" key="1">
    <citation type="submission" date="2018-10" db="EMBL/GenBank/DDBJ databases">
        <title>Genomic Encyclopedia of Type Strains, Phase IV (KMG-IV): sequencing the most valuable type-strain genomes for metagenomic binning, comparative biology and taxonomic classification.</title>
        <authorList>
            <person name="Goeker M."/>
        </authorList>
    </citation>
    <scope>NUCLEOTIDE SEQUENCE [LARGE SCALE GENOMIC DNA]</scope>
    <source>
        <strain evidence="2 3">DSM 25080</strain>
    </source>
</reference>
<keyword evidence="3" id="KW-1185">Reference proteome</keyword>
<keyword evidence="1" id="KW-0472">Membrane</keyword>
<feature type="transmembrane region" description="Helical" evidence="1">
    <location>
        <begin position="6"/>
        <end position="27"/>
    </location>
</feature>
<sequence length="114" mass="13443">MKYIIVISISIASCVLTFYFSAQYFLYQQQLRDYVWLNERLTYISVLHESPLEVRDEFYCQYSSHLVGLISKIEEDLQKSTDEVVSEVRLNGTNVVDTYLRLKSLLQNDCDDLR</sequence>
<protein>
    <submittedName>
        <fullName evidence="2">Uncharacterized protein</fullName>
    </submittedName>
</protein>
<keyword evidence="1" id="KW-1133">Transmembrane helix</keyword>
<evidence type="ECO:0000313" key="2">
    <source>
        <dbReference type="EMBL" id="RMA81209.1"/>
    </source>
</evidence>
<evidence type="ECO:0000313" key="3">
    <source>
        <dbReference type="Proteomes" id="UP000267187"/>
    </source>
</evidence>
<gene>
    <name evidence="2" type="ORF">DFR27_1014</name>
</gene>
<evidence type="ECO:0000256" key="1">
    <source>
        <dbReference type="SAM" id="Phobius"/>
    </source>
</evidence>
<organism evidence="2 3">
    <name type="scientific">Umboniibacter marinipuniceus</name>
    <dbReference type="NCBI Taxonomy" id="569599"/>
    <lineage>
        <taxon>Bacteria</taxon>
        <taxon>Pseudomonadati</taxon>
        <taxon>Pseudomonadota</taxon>
        <taxon>Gammaproteobacteria</taxon>
        <taxon>Cellvibrionales</taxon>
        <taxon>Cellvibrionaceae</taxon>
        <taxon>Umboniibacter</taxon>
    </lineage>
</organism>
<dbReference type="AlphaFoldDB" id="A0A3M0AC79"/>
<dbReference type="Proteomes" id="UP000267187">
    <property type="component" value="Unassembled WGS sequence"/>
</dbReference>
<dbReference type="EMBL" id="REFJ01000002">
    <property type="protein sequence ID" value="RMA81209.1"/>
    <property type="molecule type" value="Genomic_DNA"/>
</dbReference>
<accession>A0A3M0AC79</accession>